<evidence type="ECO:0000256" key="1">
    <source>
        <dbReference type="SAM" id="Phobius"/>
    </source>
</evidence>
<comment type="caution">
    <text evidence="2">The sequence shown here is derived from an EMBL/GenBank/DDBJ whole genome shotgun (WGS) entry which is preliminary data.</text>
</comment>
<name>A0A9D5Q7P1_9BACT</name>
<evidence type="ECO:0000313" key="3">
    <source>
        <dbReference type="Proteomes" id="UP000649604"/>
    </source>
</evidence>
<keyword evidence="1" id="KW-0472">Membrane</keyword>
<organism evidence="2 3">
    <name type="scientific">candidate division KSB3 bacterium</name>
    <dbReference type="NCBI Taxonomy" id="2044937"/>
    <lineage>
        <taxon>Bacteria</taxon>
        <taxon>candidate division KSB3</taxon>
    </lineage>
</organism>
<dbReference type="EMBL" id="WJJP01000613">
    <property type="protein sequence ID" value="MBD3326653.1"/>
    <property type="molecule type" value="Genomic_DNA"/>
</dbReference>
<keyword evidence="1" id="KW-1133">Transmembrane helix</keyword>
<evidence type="ECO:0000313" key="2">
    <source>
        <dbReference type="EMBL" id="MBD3326653.1"/>
    </source>
</evidence>
<dbReference type="AlphaFoldDB" id="A0A9D5Q7P1"/>
<proteinExistence type="predicted"/>
<accession>A0A9D5Q7P1</accession>
<gene>
    <name evidence="2" type="ORF">GF339_18865</name>
</gene>
<feature type="transmembrane region" description="Helical" evidence="1">
    <location>
        <begin position="26"/>
        <end position="54"/>
    </location>
</feature>
<protein>
    <submittedName>
        <fullName evidence="2">Uncharacterized protein</fullName>
    </submittedName>
</protein>
<keyword evidence="1" id="KW-0812">Transmembrane</keyword>
<dbReference type="Proteomes" id="UP000649604">
    <property type="component" value="Unassembled WGS sequence"/>
</dbReference>
<sequence>MAKGLTPLKTKQTVVVKASLLNPKNLFVLATGLVTGGLFSPILIPLGVLAYGVMCYLDLSSEEFVNKILRTQASPADAARGAGHALSDPHPGLALTTKELQDLRAKIFTTRGKIQRLYEHTDDFTRQMLGELSQTEELVERSDTFLAKAQHIRDYLASENVGQIRRDIAFLQDKISTVEDDFSRRQYQQALETRYRHLDTLRDIQQVYERLVSQLTNIGISLESIYSSMMKLKTSEYSLASAESDQVSAQLTHLLREAETLDSALDEQLTLPD</sequence>
<reference evidence="2" key="1">
    <citation type="submission" date="2019-11" db="EMBL/GenBank/DDBJ databases">
        <title>Microbial mats filling the niche in hypersaline microbial mats.</title>
        <authorList>
            <person name="Wong H.L."/>
            <person name="Macleod F.I."/>
            <person name="White R.A. III"/>
            <person name="Burns B.P."/>
        </authorList>
    </citation>
    <scope>NUCLEOTIDE SEQUENCE</scope>
    <source>
        <strain evidence="2">Rbin_158</strain>
    </source>
</reference>